<evidence type="ECO:0000256" key="6">
    <source>
        <dbReference type="ARBA" id="ARBA00022989"/>
    </source>
</evidence>
<dbReference type="AlphaFoldDB" id="A0A6I0EWH4"/>
<organism evidence="10 11">
    <name type="scientific">Heliorestis acidaminivorans</name>
    <dbReference type="NCBI Taxonomy" id="553427"/>
    <lineage>
        <taxon>Bacteria</taxon>
        <taxon>Bacillati</taxon>
        <taxon>Bacillota</taxon>
        <taxon>Clostridia</taxon>
        <taxon>Eubacteriales</taxon>
        <taxon>Heliobacteriaceae</taxon>
        <taxon>Heliorestis</taxon>
    </lineage>
</organism>
<protein>
    <recommendedName>
        <fullName evidence="8">Probable lipid II flippase MurJ</fullName>
    </recommendedName>
</protein>
<dbReference type="PANTHER" id="PTHR47019:SF1">
    <property type="entry name" value="LIPID II FLIPPASE MURJ"/>
    <property type="match status" value="1"/>
</dbReference>
<dbReference type="PRINTS" id="PR01806">
    <property type="entry name" value="VIRFACTRMVIN"/>
</dbReference>
<dbReference type="GO" id="GO:0034204">
    <property type="term" value="P:lipid translocation"/>
    <property type="evidence" value="ECO:0007669"/>
    <property type="project" value="TreeGrafter"/>
</dbReference>
<feature type="transmembrane region" description="Helical" evidence="8">
    <location>
        <begin position="396"/>
        <end position="415"/>
    </location>
</feature>
<keyword evidence="8 9" id="KW-0961">Cell wall biogenesis/degradation</keyword>
<keyword evidence="6 8" id="KW-1133">Transmembrane helix</keyword>
<keyword evidence="11" id="KW-1185">Reference proteome</keyword>
<name>A0A6I0EWH4_9FIRM</name>
<dbReference type="GO" id="GO:0008360">
    <property type="term" value="P:regulation of cell shape"/>
    <property type="evidence" value="ECO:0007669"/>
    <property type="project" value="UniProtKB-UniRule"/>
</dbReference>
<keyword evidence="3 8" id="KW-0812">Transmembrane</keyword>
<feature type="transmembrane region" description="Helical" evidence="8">
    <location>
        <begin position="435"/>
        <end position="456"/>
    </location>
</feature>
<dbReference type="GO" id="GO:0015648">
    <property type="term" value="F:lipid-linked peptidoglycan transporter activity"/>
    <property type="evidence" value="ECO:0007669"/>
    <property type="project" value="UniProtKB-UniRule"/>
</dbReference>
<comment type="function">
    <text evidence="8 9">Involved in peptidoglycan biosynthesis. Transports lipid-linked peptidoglycan precursors from the inner to the outer leaflet of the cytoplasmic membrane.</text>
</comment>
<evidence type="ECO:0000256" key="3">
    <source>
        <dbReference type="ARBA" id="ARBA00022692"/>
    </source>
</evidence>
<feature type="transmembrane region" description="Helical" evidence="8">
    <location>
        <begin position="40"/>
        <end position="63"/>
    </location>
</feature>
<dbReference type="GO" id="GO:0005886">
    <property type="term" value="C:plasma membrane"/>
    <property type="evidence" value="ECO:0007669"/>
    <property type="project" value="UniProtKB-SubCell"/>
</dbReference>
<keyword evidence="4 8" id="KW-0133">Cell shape</keyword>
<dbReference type="InterPro" id="IPR004268">
    <property type="entry name" value="MurJ"/>
</dbReference>
<evidence type="ECO:0000256" key="2">
    <source>
        <dbReference type="ARBA" id="ARBA00022475"/>
    </source>
</evidence>
<evidence type="ECO:0000256" key="5">
    <source>
        <dbReference type="ARBA" id="ARBA00022984"/>
    </source>
</evidence>
<feature type="transmembrane region" description="Helical" evidence="8">
    <location>
        <begin position="295"/>
        <end position="318"/>
    </location>
</feature>
<dbReference type="PIRSF" id="PIRSF002869">
    <property type="entry name" value="MviN"/>
    <property type="match status" value="1"/>
</dbReference>
<comment type="subcellular location">
    <subcellularLocation>
        <location evidence="1 8">Cell membrane</location>
        <topology evidence="1 8">Multi-pass membrane protein</topology>
    </subcellularLocation>
</comment>
<dbReference type="PANTHER" id="PTHR47019">
    <property type="entry name" value="LIPID II FLIPPASE MURJ"/>
    <property type="match status" value="1"/>
</dbReference>
<feature type="transmembrane region" description="Helical" evidence="8">
    <location>
        <begin position="172"/>
        <end position="194"/>
    </location>
</feature>
<comment type="caution">
    <text evidence="10">The sequence shown here is derived from an EMBL/GenBank/DDBJ whole genome shotgun (WGS) entry which is preliminary data.</text>
</comment>
<feature type="transmembrane region" description="Helical" evidence="8">
    <location>
        <begin position="370"/>
        <end position="390"/>
    </location>
</feature>
<proteinExistence type="inferred from homology"/>
<dbReference type="EMBL" id="WBXO01000006">
    <property type="protein sequence ID" value="KAB2952405.1"/>
    <property type="molecule type" value="Genomic_DNA"/>
</dbReference>
<keyword evidence="2 8" id="KW-1003">Cell membrane</keyword>
<keyword evidence="7 8" id="KW-0472">Membrane</keyword>
<gene>
    <name evidence="8 10" type="primary">murJ</name>
    <name evidence="10" type="ORF">F9B85_09015</name>
</gene>
<dbReference type="Pfam" id="PF03023">
    <property type="entry name" value="MurJ"/>
    <property type="match status" value="1"/>
</dbReference>
<feature type="transmembrane region" description="Helical" evidence="8">
    <location>
        <begin position="70"/>
        <end position="95"/>
    </location>
</feature>
<feature type="transmembrane region" description="Helical" evidence="8">
    <location>
        <begin position="256"/>
        <end position="274"/>
    </location>
</feature>
<dbReference type="CDD" id="cd13123">
    <property type="entry name" value="MATE_MurJ_like"/>
    <property type="match status" value="1"/>
</dbReference>
<comment type="pathway">
    <text evidence="8">Cell wall biogenesis; peptidoglycan biosynthesis.</text>
</comment>
<reference evidence="10 11" key="1">
    <citation type="submission" date="2019-10" db="EMBL/GenBank/DDBJ databases">
        <title>Whole-genome sequence of the extremophile Heliorestis acidaminivorans DSM 24790.</title>
        <authorList>
            <person name="Kyndt J.A."/>
            <person name="Meyer T.E."/>
        </authorList>
    </citation>
    <scope>NUCLEOTIDE SEQUENCE [LARGE SCALE GENOMIC DNA]</scope>
    <source>
        <strain evidence="10 11">DSM 24790</strain>
    </source>
</reference>
<evidence type="ECO:0000256" key="8">
    <source>
        <dbReference type="HAMAP-Rule" id="MF_02078"/>
    </source>
</evidence>
<evidence type="ECO:0000256" key="4">
    <source>
        <dbReference type="ARBA" id="ARBA00022960"/>
    </source>
</evidence>
<sequence length="509" mass="55161">MIAMLISRILGFVREAVIGAKFGQNEITDAYIAAFTLPDFLYFLLVGGALSAAFIPVFSSYIATQNEKEACYVGSSFINAMILAITVGVILGIIFTPYLIPLVAYDFKGETLENAIFLTRIMFPSVLFTSLAGLAMGVLNSHRHFLMPAVGSVVYNVVIILCGLLLADQFGIAAFSIGVVLGAMANFLIQVPMLRKVGFRYSFTLDLSHEGVRRIGKLMIPAIIGLSVLQFQEIITQNLASALEAGSITALRFANRLMQLPLGVFAIAISVAIFPTLTHSAARQEWTEFRQNLSLGLRSVIFITLPAAVGMAILRVPIVQVLFEHGKFDHFATLTTASVLLFFLIGLFAQGANQLLPRIFYAIQRPQIPVRISIVVLIVNTVLSLLFIPYLGASGLALAFSISAFVAFGLSLVIARKALGGIDGKKLLFSIGKSAVASAVMALVLKVSLLFLPYIFDISTKIGLIAFLVVAVTIGAFVYAIIAMSLKMEEARLVRTTFMSRFGRLFSRS</sequence>
<accession>A0A6I0EWH4</accession>
<dbReference type="NCBIfam" id="TIGR01695">
    <property type="entry name" value="murJ_mviN"/>
    <property type="match status" value="1"/>
</dbReference>
<dbReference type="OrthoDB" id="9804143at2"/>
<dbReference type="UniPathway" id="UPA00219"/>
<comment type="similarity">
    <text evidence="8 9">Belongs to the MurJ/MviN family.</text>
</comment>
<evidence type="ECO:0000256" key="1">
    <source>
        <dbReference type="ARBA" id="ARBA00004651"/>
    </source>
</evidence>
<feature type="transmembrane region" description="Helical" evidence="8">
    <location>
        <begin position="462"/>
        <end position="486"/>
    </location>
</feature>
<dbReference type="Proteomes" id="UP000468766">
    <property type="component" value="Unassembled WGS sequence"/>
</dbReference>
<keyword evidence="8 9" id="KW-0813">Transport</keyword>
<dbReference type="GO" id="GO:0071555">
    <property type="term" value="P:cell wall organization"/>
    <property type="evidence" value="ECO:0007669"/>
    <property type="project" value="UniProtKB-UniRule"/>
</dbReference>
<evidence type="ECO:0000313" key="11">
    <source>
        <dbReference type="Proteomes" id="UP000468766"/>
    </source>
</evidence>
<dbReference type="GO" id="GO:0009252">
    <property type="term" value="P:peptidoglycan biosynthetic process"/>
    <property type="evidence" value="ECO:0007669"/>
    <property type="project" value="UniProtKB-UniRule"/>
</dbReference>
<keyword evidence="5 8" id="KW-0573">Peptidoglycan synthesis</keyword>
<dbReference type="HAMAP" id="MF_02078">
    <property type="entry name" value="MurJ_MviN"/>
    <property type="match status" value="1"/>
</dbReference>
<evidence type="ECO:0000256" key="9">
    <source>
        <dbReference type="PIRNR" id="PIRNR002869"/>
    </source>
</evidence>
<feature type="transmembrane region" description="Helical" evidence="8">
    <location>
        <begin position="115"/>
        <end position="138"/>
    </location>
</feature>
<evidence type="ECO:0000256" key="7">
    <source>
        <dbReference type="ARBA" id="ARBA00023136"/>
    </source>
</evidence>
<feature type="transmembrane region" description="Helical" evidence="8">
    <location>
        <begin position="145"/>
        <end position="166"/>
    </location>
</feature>
<dbReference type="InterPro" id="IPR051050">
    <property type="entry name" value="Lipid_II_flippase_MurJ/MviN"/>
</dbReference>
<feature type="transmembrane region" description="Helical" evidence="8">
    <location>
        <begin position="330"/>
        <end position="349"/>
    </location>
</feature>
<evidence type="ECO:0000313" key="10">
    <source>
        <dbReference type="EMBL" id="KAB2952405.1"/>
    </source>
</evidence>